<feature type="non-terminal residue" evidence="1">
    <location>
        <position position="1"/>
    </location>
</feature>
<dbReference type="Proteomes" id="UP000234661">
    <property type="component" value="Unassembled WGS sequence"/>
</dbReference>
<keyword evidence="1" id="KW-0167">Capsid protein</keyword>
<keyword evidence="1" id="KW-0946">Virion</keyword>
<organism evidence="1 2">
    <name type="scientific">Klebsiella michiganensis</name>
    <dbReference type="NCBI Taxonomy" id="1134687"/>
    <lineage>
        <taxon>Bacteria</taxon>
        <taxon>Pseudomonadati</taxon>
        <taxon>Pseudomonadota</taxon>
        <taxon>Gammaproteobacteria</taxon>
        <taxon>Enterobacterales</taxon>
        <taxon>Enterobacteriaceae</taxon>
        <taxon>Klebsiella/Raoultella group</taxon>
        <taxon>Klebsiella</taxon>
    </lineage>
</organism>
<proteinExistence type="predicted"/>
<dbReference type="EMBL" id="PIET01000244">
    <property type="protein sequence ID" value="PLM65122.1"/>
    <property type="molecule type" value="Genomic_DNA"/>
</dbReference>
<sequence>DDPDGTVAGLAGTPEGKLFRVVVPDSEGQLLAFIYYQKRNGQANRLNALASQQAITSLRQQLEQDTGSALDGLTALQSGLQSLTAALMQLGLDEMAAQVTSMTASQKSQSDQIQALMLAFQSGMRALALVEATPEEVESHQLSNLYAFQVLARQLLPLDGFDPSAAGSGTGNREAQAKYPGVFAFGEPRGLIRLDVTSDSGAPTSKDNPVNGTLKVDVDGEMFTAYVSFKVQGASSAGYPKKNMKFELFADAAHTENVSLKIGDVVPKDKWIFKANWIDSTHLRNVLCYNLWQKVMATRSGWPRRDIDNSYVGKLGASAIDTGAIGCPKGYACVLYINGEFYGIGDFLYNSSRKDYNIAKNSPEQIMIIWDGAINIPALTDNGTWVMDSPSKPTAETAACLDRWRDFAQSAQDAFTAAAGTHLDKNNVVDFYVFLSFICAPDCVQKNTTFITWDGTKWFFMPYDLDTTFGLHYAGTSIAYPPDLNLFDNGLAMQVNRTFWRKVRTTFQAEMNARYAELRDNGLFSQRGVLELARDLLGRYTPELMQAEYEKWPNVPSLSITSLDQMMDWTRQRIAYLDTFFSYHQ</sequence>
<evidence type="ECO:0000313" key="1">
    <source>
        <dbReference type="EMBL" id="PLM65122.1"/>
    </source>
</evidence>
<protein>
    <submittedName>
        <fullName evidence="1">Spore coat protein CotH</fullName>
    </submittedName>
</protein>
<comment type="caution">
    <text evidence="1">The sequence shown here is derived from an EMBL/GenBank/DDBJ whole genome shotgun (WGS) entry which is preliminary data.</text>
</comment>
<name>A0A2J4ZQ77_9ENTR</name>
<reference evidence="1 2" key="2">
    <citation type="submission" date="2018-01" db="EMBL/GenBank/DDBJ databases">
        <title>Genomic study of Klebsiella pneumoniae.</title>
        <authorList>
            <person name="Yang Y."/>
            <person name="Bicalho R."/>
        </authorList>
    </citation>
    <scope>NUCLEOTIDE SEQUENCE [LARGE SCALE GENOMIC DNA]</scope>
    <source>
        <strain evidence="1 2">A2</strain>
    </source>
</reference>
<reference evidence="1 2" key="1">
    <citation type="submission" date="2017-11" db="EMBL/GenBank/DDBJ databases">
        <authorList>
            <person name="Han C.G."/>
        </authorList>
    </citation>
    <scope>NUCLEOTIDE SEQUENCE [LARGE SCALE GENOMIC DNA]</scope>
    <source>
        <strain evidence="1 2">A2</strain>
    </source>
</reference>
<dbReference type="AlphaFoldDB" id="A0A2J4ZQ77"/>
<dbReference type="InterPro" id="IPR014867">
    <property type="entry name" value="Spore_coat_CotH_CotH2/3/7"/>
</dbReference>
<dbReference type="Pfam" id="PF08757">
    <property type="entry name" value="CotH"/>
    <property type="match status" value="1"/>
</dbReference>
<evidence type="ECO:0000313" key="2">
    <source>
        <dbReference type="Proteomes" id="UP000234661"/>
    </source>
</evidence>
<accession>A0A2J4ZQ77</accession>
<gene>
    <name evidence="1" type="ORF">CWM85_10935</name>
</gene>